<dbReference type="Pfam" id="PF13540">
    <property type="entry name" value="RCC1_2"/>
    <property type="match status" value="3"/>
</dbReference>
<protein>
    <submittedName>
        <fullName evidence="3">BNR repeat domain protein</fullName>
    </submittedName>
</protein>
<accession>A0A0K1PG21</accession>
<dbReference type="InterPro" id="IPR051210">
    <property type="entry name" value="Ub_ligase/GEF_domain"/>
</dbReference>
<evidence type="ECO:0000259" key="2">
    <source>
        <dbReference type="SMART" id="SM00635"/>
    </source>
</evidence>
<dbReference type="Pfam" id="PF00415">
    <property type="entry name" value="RCC1"/>
    <property type="match status" value="1"/>
</dbReference>
<dbReference type="InterPro" id="IPR009091">
    <property type="entry name" value="RCC1/BLIP-II"/>
</dbReference>
<feature type="domain" description="BIG2" evidence="2">
    <location>
        <begin position="291"/>
        <end position="370"/>
    </location>
</feature>
<gene>
    <name evidence="3" type="ORF">AKJ08_2446</name>
</gene>
<dbReference type="STRING" id="1391653.AKJ08_2446"/>
<dbReference type="RefSeq" id="WP_050726286.1">
    <property type="nucleotide sequence ID" value="NZ_CP012332.1"/>
</dbReference>
<evidence type="ECO:0000313" key="3">
    <source>
        <dbReference type="EMBL" id="AKU92059.1"/>
    </source>
</evidence>
<dbReference type="PROSITE" id="PS50012">
    <property type="entry name" value="RCC1_3"/>
    <property type="match status" value="6"/>
</dbReference>
<name>A0A0K1PG21_9BACT</name>
<dbReference type="KEGG" id="vin:AKJ08_2446"/>
<dbReference type="Proteomes" id="UP000055590">
    <property type="component" value="Chromosome"/>
</dbReference>
<dbReference type="PANTHER" id="PTHR22870:SF408">
    <property type="entry name" value="OS09G0560450 PROTEIN"/>
    <property type="match status" value="1"/>
</dbReference>
<evidence type="ECO:0000313" key="4">
    <source>
        <dbReference type="Proteomes" id="UP000055590"/>
    </source>
</evidence>
<dbReference type="Gene3D" id="2.60.40.1080">
    <property type="match status" value="3"/>
</dbReference>
<dbReference type="PRINTS" id="PR00633">
    <property type="entry name" value="RCCNDNSATION"/>
</dbReference>
<dbReference type="Gene3D" id="2.130.10.30">
    <property type="entry name" value="Regulator of chromosome condensation 1/beta-lactamase-inhibitor protein II"/>
    <property type="match status" value="2"/>
</dbReference>
<dbReference type="SMART" id="SM00635">
    <property type="entry name" value="BID_2"/>
    <property type="match status" value="4"/>
</dbReference>
<feature type="domain" description="BIG2" evidence="2">
    <location>
        <begin position="205"/>
        <end position="286"/>
    </location>
</feature>
<dbReference type="SUPFAM" id="SSF49373">
    <property type="entry name" value="Invasin/intimin cell-adhesion fragments"/>
    <property type="match status" value="4"/>
</dbReference>
<feature type="domain" description="BIG2" evidence="2">
    <location>
        <begin position="35"/>
        <end position="115"/>
    </location>
</feature>
<dbReference type="EMBL" id="CP012332">
    <property type="protein sequence ID" value="AKU92059.1"/>
    <property type="molecule type" value="Genomic_DNA"/>
</dbReference>
<keyword evidence="1" id="KW-0677">Repeat</keyword>
<dbReference type="SUPFAM" id="SSF50985">
    <property type="entry name" value="RCC1/BLIP-II"/>
    <property type="match status" value="1"/>
</dbReference>
<evidence type="ECO:0000256" key="1">
    <source>
        <dbReference type="ARBA" id="ARBA00022737"/>
    </source>
</evidence>
<organism evidence="3 4">
    <name type="scientific">Vulgatibacter incomptus</name>
    <dbReference type="NCBI Taxonomy" id="1391653"/>
    <lineage>
        <taxon>Bacteria</taxon>
        <taxon>Pseudomonadati</taxon>
        <taxon>Myxococcota</taxon>
        <taxon>Myxococcia</taxon>
        <taxon>Myxococcales</taxon>
        <taxon>Cystobacterineae</taxon>
        <taxon>Vulgatibacteraceae</taxon>
        <taxon>Vulgatibacter</taxon>
    </lineage>
</organism>
<dbReference type="Pfam" id="PF02368">
    <property type="entry name" value="Big_2"/>
    <property type="match status" value="3"/>
</dbReference>
<dbReference type="OrthoDB" id="5479405at2"/>
<dbReference type="PANTHER" id="PTHR22870">
    <property type="entry name" value="REGULATOR OF CHROMOSOME CONDENSATION"/>
    <property type="match status" value="1"/>
</dbReference>
<keyword evidence="4" id="KW-1185">Reference proteome</keyword>
<sequence>MDARSLLKKLSPPLLLALAAACGGGGGGGDPEDTVVVSVEVAPEHAEIDEGKTLQLTATAKNAAGQAIKSAQPNWVSSDRKVATVDPTGLVKALAAGDAELRATVDGFSATAHVVVNRGHVASVVITTQASELGLGRTVQFEAEARDAGGMVLQGRTARWTTSDASVLDIDENGLAKARALGRADITAEVEGARAEIHVAVVEATVAVVRVTPKNPQIPEGKSQQLSVTYLDGDGNEVEWQGTVSWSSSDVGTATVSPSGLVTAVKLGQAEISASAAGKTGKTAVEVVPGGVAGIKIVGAEILVTTGEATGVEAYAIDDMGHELERPLTWESSDPNIVSVDANGRVSGLKTGETQLIARYGDVSQSVPVRSVFRVATVAAGERHSCGLTPIGRVVCFGSNDQKQLGSERASGESVAAVAVDFAPEMRFSAVYAGGSHSCALTDEGEAWCWGSNASGQLGTGGTPSTAVRPVKVMTPDSLQDPLLFDQLTLGAEHTCGIRKGSFSAFCWGNSANGRLGHTATPSSIPGFVSGPSITKVKAGGAHTCGIGPSGIHCWGKSDAGQAGAGGDATTPRLVVGGSFIDIALGANHSCAIAQDRQVMCWGANDFGQLGNGTVTSTSTPGPISMSSSFRDLTAGNGFTCAVGMIGADASVAFCWGDNRETQLGYAGTTGNRAPNPVNGTVQFDGISAGGSHVCGLSGSRTYCWGRATEGQTGWRTSDGAGPHLVDGQ</sequence>
<dbReference type="AlphaFoldDB" id="A0A0K1PG21"/>
<feature type="domain" description="BIG2" evidence="2">
    <location>
        <begin position="120"/>
        <end position="200"/>
    </location>
</feature>
<dbReference type="InterPro" id="IPR000408">
    <property type="entry name" value="Reg_chr_condens"/>
</dbReference>
<proteinExistence type="predicted"/>
<dbReference type="PROSITE" id="PS51257">
    <property type="entry name" value="PROKAR_LIPOPROTEIN"/>
    <property type="match status" value="1"/>
</dbReference>
<dbReference type="InterPro" id="IPR008964">
    <property type="entry name" value="Invasin/intimin_cell_adhesion"/>
</dbReference>
<reference evidence="3 4" key="1">
    <citation type="submission" date="2015-08" db="EMBL/GenBank/DDBJ databases">
        <authorList>
            <person name="Babu N.S."/>
            <person name="Beckwith C.J."/>
            <person name="Beseler K.G."/>
            <person name="Brison A."/>
            <person name="Carone J.V."/>
            <person name="Caskin T.P."/>
            <person name="Diamond M."/>
            <person name="Durham M.E."/>
            <person name="Foxe J.M."/>
            <person name="Go M."/>
            <person name="Henderson B.A."/>
            <person name="Jones I.B."/>
            <person name="McGettigan J.A."/>
            <person name="Micheletti S.J."/>
            <person name="Nasrallah M.E."/>
            <person name="Ortiz D."/>
            <person name="Piller C.R."/>
            <person name="Privatt S.R."/>
            <person name="Schneider S.L."/>
            <person name="Sharp S."/>
            <person name="Smith T.C."/>
            <person name="Stanton J.D."/>
            <person name="Ullery H.E."/>
            <person name="Wilson R.J."/>
            <person name="Serrano M.G."/>
            <person name="Buck G."/>
            <person name="Lee V."/>
            <person name="Wang Y."/>
            <person name="Carvalho R."/>
            <person name="Voegtly L."/>
            <person name="Shi R."/>
            <person name="Duckworth R."/>
            <person name="Johnson A."/>
            <person name="Loviza R."/>
            <person name="Walstead R."/>
            <person name="Shah Z."/>
            <person name="Kiflezghi M."/>
            <person name="Wade K."/>
            <person name="Ball S.L."/>
            <person name="Bradley K.W."/>
            <person name="Asai D.J."/>
            <person name="Bowman C.A."/>
            <person name="Russell D.A."/>
            <person name="Pope W.H."/>
            <person name="Jacobs-Sera D."/>
            <person name="Hendrix R.W."/>
            <person name="Hatfull G.F."/>
        </authorList>
    </citation>
    <scope>NUCLEOTIDE SEQUENCE [LARGE SCALE GENOMIC DNA]</scope>
    <source>
        <strain evidence="3 4">DSM 27710</strain>
    </source>
</reference>
<dbReference type="InterPro" id="IPR003343">
    <property type="entry name" value="Big_2"/>
</dbReference>